<feature type="region of interest" description="Disordered" evidence="1">
    <location>
        <begin position="323"/>
        <end position="360"/>
    </location>
</feature>
<dbReference type="Pfam" id="PF25583">
    <property type="entry name" value="WCX"/>
    <property type="match status" value="1"/>
</dbReference>
<feature type="domain" description="WCX" evidence="3">
    <location>
        <begin position="256"/>
        <end position="319"/>
    </location>
</feature>
<dbReference type="Pfam" id="PF13280">
    <property type="entry name" value="WYL"/>
    <property type="match status" value="1"/>
</dbReference>
<dbReference type="InterPro" id="IPR051534">
    <property type="entry name" value="CBASS_pafABC_assoc_protein"/>
</dbReference>
<dbReference type="InterPro" id="IPR026881">
    <property type="entry name" value="WYL_dom"/>
</dbReference>
<sequence length="360" mass="38547">MVKAEEPASTPRSEAVERLTNLAFSLLGAAGSGGSPDRSAAWIRLNVEGYQERSNEAFAKLISRDVATLQRAGVPIVHSSGEDGVMYRLNDEDYQLPPVSFSPEEAMVLGLAGGIGQPGGLSDFSLSGWTKIAASGASRDLSGAPAYTANNDITRVSADIVTAILTAVRAGLRIVFDYRPTPASTPQRRSMDPWGLVNHYSRVYLVGWDVDKQATRVFRILRVSNVRRSRDSSTHLQPAAPLQELVVKALQRGDSVDAVVRVPAGRAQEISQAGEQMEGGLVRLRGVDRDWLVRTAAGYAPEVIVVSPEEIRAEIVALLSGKSTRRQGPVTAVSAQPAEASEPAEATDPVEASPRKKGKK</sequence>
<gene>
    <name evidence="4" type="ORF">CFL01nite_06100</name>
</gene>
<accession>A0AB73B5E0</accession>
<dbReference type="RefSeq" id="WP_075729804.1">
    <property type="nucleotide sequence ID" value="NZ_BJNB01000006.1"/>
</dbReference>
<feature type="domain" description="WYL" evidence="2">
    <location>
        <begin position="160"/>
        <end position="227"/>
    </location>
</feature>
<name>A0AB73B5E0_CORFL</name>
<dbReference type="PANTHER" id="PTHR34580:SF3">
    <property type="entry name" value="PROTEIN PAFB"/>
    <property type="match status" value="1"/>
</dbReference>
<comment type="caution">
    <text evidence="4">The sequence shown here is derived from an EMBL/GenBank/DDBJ whole genome shotgun (WGS) entry which is preliminary data.</text>
</comment>
<dbReference type="EMBL" id="BJNB01000006">
    <property type="protein sequence ID" value="GEB97115.1"/>
    <property type="molecule type" value="Genomic_DNA"/>
</dbReference>
<proteinExistence type="predicted"/>
<dbReference type="InterPro" id="IPR057727">
    <property type="entry name" value="WCX_dom"/>
</dbReference>
<feature type="compositionally biased region" description="Low complexity" evidence="1">
    <location>
        <begin position="332"/>
        <end position="346"/>
    </location>
</feature>
<organism evidence="4 5">
    <name type="scientific">Corynebacterium flavescens</name>
    <dbReference type="NCBI Taxonomy" id="28028"/>
    <lineage>
        <taxon>Bacteria</taxon>
        <taxon>Bacillati</taxon>
        <taxon>Actinomycetota</taxon>
        <taxon>Actinomycetes</taxon>
        <taxon>Mycobacteriales</taxon>
        <taxon>Corynebacteriaceae</taxon>
        <taxon>Corynebacterium</taxon>
    </lineage>
</organism>
<dbReference type="PROSITE" id="PS52050">
    <property type="entry name" value="WYL"/>
    <property type="match status" value="1"/>
</dbReference>
<evidence type="ECO:0000259" key="2">
    <source>
        <dbReference type="Pfam" id="PF13280"/>
    </source>
</evidence>
<dbReference type="Proteomes" id="UP000315353">
    <property type="component" value="Unassembled WGS sequence"/>
</dbReference>
<protein>
    <submittedName>
        <fullName evidence="4">WYL domain-containing protein</fullName>
    </submittedName>
</protein>
<dbReference type="GeneID" id="82880330"/>
<evidence type="ECO:0000256" key="1">
    <source>
        <dbReference type="SAM" id="MobiDB-lite"/>
    </source>
</evidence>
<dbReference type="AlphaFoldDB" id="A0AB73B5E0"/>
<evidence type="ECO:0000259" key="3">
    <source>
        <dbReference type="Pfam" id="PF25583"/>
    </source>
</evidence>
<reference evidence="4 5" key="1">
    <citation type="submission" date="2019-06" db="EMBL/GenBank/DDBJ databases">
        <title>Whole genome shotgun sequence of Corynebacterium flavescens NBRC 14136.</title>
        <authorList>
            <person name="Hosoyama A."/>
            <person name="Uohara A."/>
            <person name="Ohji S."/>
            <person name="Ichikawa N."/>
        </authorList>
    </citation>
    <scope>NUCLEOTIDE SEQUENCE [LARGE SCALE GENOMIC DNA]</scope>
    <source>
        <strain evidence="4 5">NBRC 14136</strain>
    </source>
</reference>
<evidence type="ECO:0000313" key="5">
    <source>
        <dbReference type="Proteomes" id="UP000315353"/>
    </source>
</evidence>
<dbReference type="PANTHER" id="PTHR34580">
    <property type="match status" value="1"/>
</dbReference>
<evidence type="ECO:0000313" key="4">
    <source>
        <dbReference type="EMBL" id="GEB97115.1"/>
    </source>
</evidence>